<accession>A0ABY9Y192</accession>
<evidence type="ECO:0008006" key="3">
    <source>
        <dbReference type="Google" id="ProtNLM"/>
    </source>
</evidence>
<gene>
    <name evidence="1" type="ORF">RHP49_13970</name>
</gene>
<reference evidence="1 2" key="1">
    <citation type="submission" date="2023-09" db="EMBL/GenBank/DDBJ databases">
        <title>Thalassobella suaedae gen. nov., sp. nov., a marine bacterium of the family Flavobacteriaceae isolated from a halophyte Suaeda japonica.</title>
        <authorList>
            <person name="Lee S.Y."/>
            <person name="Hwang C.Y."/>
        </authorList>
    </citation>
    <scope>NUCLEOTIDE SEQUENCE [LARGE SCALE GENOMIC DNA]</scope>
    <source>
        <strain evidence="1 2">HL-DH10</strain>
    </source>
</reference>
<evidence type="ECO:0000313" key="1">
    <source>
        <dbReference type="EMBL" id="WNH11995.1"/>
    </source>
</evidence>
<dbReference type="RefSeq" id="WP_415861975.1">
    <property type="nucleotide sequence ID" value="NZ_CP134536.1"/>
</dbReference>
<keyword evidence="2" id="KW-1185">Reference proteome</keyword>
<sequence length="533" mass="62876">MKNKENIFLKRLNENPDYHEFWQDFHVYCKNFEIQDKEYFVETLPLLYNRIKNDMANYAIYDAIRKFALEKPDEAIVILEMIEQKGTLETLDFSASIFGGLSQSKTNYPYKDKILSFIMSSDEYTVHSGISAAYQIMLENEQEKLKFLNAVHENLVKIIERDSIMNFGIIARFYNKYLNTIINAKEVVILLLEKKNVDVQNEVARSLNAEFKFEDDPDYFKKSLNLLTFTEVKYQGIYSTINYRLKDTLLTQPDIIIGFINNWVQNNRGKLKSITALEVLIHELYSNHPKTIEKLFLDWLNSDNNSYKIALQFVISDLSSKVDIICLPKELLKNLSETDSLYIVFMIVGYILDYKYASEMLYNILEVNYKNERIRNHIASLFAKYLIINYYSVTDILKNKRKTANKIISSIIDQIIDSSEHYYKQVSELELINEFEPSDKRMNYFLKQQNVQMQKLMDASDRKKDSFLDMLTSINLRAGKSFFSKYKGEYSQESEMQSFRSSVEVARVQYIDEIGQEKLRLMWQNIKRDELPN</sequence>
<name>A0ABY9Y192_9FLAO</name>
<dbReference type="SUPFAM" id="SSF48371">
    <property type="entry name" value="ARM repeat"/>
    <property type="match status" value="1"/>
</dbReference>
<dbReference type="InterPro" id="IPR016024">
    <property type="entry name" value="ARM-type_fold"/>
</dbReference>
<evidence type="ECO:0000313" key="2">
    <source>
        <dbReference type="Proteomes" id="UP001303407"/>
    </source>
</evidence>
<dbReference type="Proteomes" id="UP001303407">
    <property type="component" value="Chromosome"/>
</dbReference>
<dbReference type="EMBL" id="CP134536">
    <property type="protein sequence ID" value="WNH11995.1"/>
    <property type="molecule type" value="Genomic_DNA"/>
</dbReference>
<organism evidence="1 2">
    <name type="scientific">Thalassobellus suaedae</name>
    <dbReference type="NCBI Taxonomy" id="3074124"/>
    <lineage>
        <taxon>Bacteria</taxon>
        <taxon>Pseudomonadati</taxon>
        <taxon>Bacteroidota</taxon>
        <taxon>Flavobacteriia</taxon>
        <taxon>Flavobacteriales</taxon>
        <taxon>Flavobacteriaceae</taxon>
        <taxon>Thalassobellus</taxon>
    </lineage>
</organism>
<protein>
    <recommendedName>
        <fullName evidence="3">HEAT repeat domain-containing protein</fullName>
    </recommendedName>
</protein>
<proteinExistence type="predicted"/>